<feature type="region of interest" description="Disordered" evidence="1">
    <location>
        <begin position="89"/>
        <end position="115"/>
    </location>
</feature>
<name>A0A2B4R4D2_STYPI</name>
<feature type="compositionally biased region" description="Pro residues" evidence="1">
    <location>
        <begin position="94"/>
        <end position="107"/>
    </location>
</feature>
<evidence type="ECO:0000256" key="1">
    <source>
        <dbReference type="SAM" id="MobiDB-lite"/>
    </source>
</evidence>
<dbReference type="EMBL" id="LSMT01003385">
    <property type="protein sequence ID" value="PFX11165.1"/>
    <property type="molecule type" value="Genomic_DNA"/>
</dbReference>
<sequence length="153" mass="18064">MDIEAFKRDLKLELENDRKRLEIKKIMEDYNDAKQGLALEREEVFKPIVKEVKQVKETMDDNQNRVIQKLDENQKAFTQDLSFLKEIDTFESPPDSPTALEPPPKPKPNIYKPEIDFSQDELNYIQNSGFPTPNEAFKRMLEDDFDLDRLQND</sequence>
<reference evidence="3" key="1">
    <citation type="journal article" date="2017" name="bioRxiv">
        <title>Comparative analysis of the genomes of Stylophora pistillata and Acropora digitifera provides evidence for extensive differences between species of corals.</title>
        <authorList>
            <person name="Voolstra C.R."/>
            <person name="Li Y."/>
            <person name="Liew Y.J."/>
            <person name="Baumgarten S."/>
            <person name="Zoccola D."/>
            <person name="Flot J.-F."/>
            <person name="Tambutte S."/>
            <person name="Allemand D."/>
            <person name="Aranda M."/>
        </authorList>
    </citation>
    <scope>NUCLEOTIDE SEQUENCE [LARGE SCALE GENOMIC DNA]</scope>
</reference>
<evidence type="ECO:0000313" key="2">
    <source>
        <dbReference type="EMBL" id="PFX11165.1"/>
    </source>
</evidence>
<dbReference type="AlphaFoldDB" id="A0A2B4R4D2"/>
<proteinExistence type="predicted"/>
<accession>A0A2B4R4D2</accession>
<dbReference type="Proteomes" id="UP000225706">
    <property type="component" value="Unassembled WGS sequence"/>
</dbReference>
<evidence type="ECO:0000313" key="3">
    <source>
        <dbReference type="Proteomes" id="UP000225706"/>
    </source>
</evidence>
<gene>
    <name evidence="2" type="ORF">AWC38_SpisGene25296</name>
</gene>
<keyword evidence="3" id="KW-1185">Reference proteome</keyword>
<protein>
    <submittedName>
        <fullName evidence="2">Uncharacterized protein</fullName>
    </submittedName>
</protein>
<comment type="caution">
    <text evidence="2">The sequence shown here is derived from an EMBL/GenBank/DDBJ whole genome shotgun (WGS) entry which is preliminary data.</text>
</comment>
<organism evidence="2 3">
    <name type="scientific">Stylophora pistillata</name>
    <name type="common">Smooth cauliflower coral</name>
    <dbReference type="NCBI Taxonomy" id="50429"/>
    <lineage>
        <taxon>Eukaryota</taxon>
        <taxon>Metazoa</taxon>
        <taxon>Cnidaria</taxon>
        <taxon>Anthozoa</taxon>
        <taxon>Hexacorallia</taxon>
        <taxon>Scleractinia</taxon>
        <taxon>Astrocoeniina</taxon>
        <taxon>Pocilloporidae</taxon>
        <taxon>Stylophora</taxon>
    </lineage>
</organism>
<feature type="non-terminal residue" evidence="2">
    <location>
        <position position="153"/>
    </location>
</feature>